<dbReference type="InterPro" id="IPR003961">
    <property type="entry name" value="FN3_dom"/>
</dbReference>
<dbReference type="Gene3D" id="2.60.40.10">
    <property type="entry name" value="Immunoglobulins"/>
    <property type="match status" value="1"/>
</dbReference>
<organism evidence="2">
    <name type="scientific">marine sediment metagenome</name>
    <dbReference type="NCBI Taxonomy" id="412755"/>
    <lineage>
        <taxon>unclassified sequences</taxon>
        <taxon>metagenomes</taxon>
        <taxon>ecological metagenomes</taxon>
    </lineage>
</organism>
<dbReference type="Pfam" id="PF25788">
    <property type="entry name" value="Ig_Rha78A_N"/>
    <property type="match status" value="1"/>
</dbReference>
<feature type="non-terminal residue" evidence="2">
    <location>
        <position position="232"/>
    </location>
</feature>
<sequence>RDAAILRGSINFDGVGNFTLTAQDFHSNGESGSGTAFGTYSVNSDGSFTFIDTSDTPETYYGNISSDNNITVINPVQKTIISSPPDKPNLLSPANGTSGVSLTPTLQTGSFLDPDNGDTHLQTEWQISTVSDFSSTVLNEISAVHLTSLTVPHLTLNEGTTYYWQVRFQDSSNNWSEWSDSYSFTTLTTMNDQNSNGIPDSQENDTVDLDNDGTPDILQNDIKSLNTVIGEG</sequence>
<dbReference type="InterPro" id="IPR013783">
    <property type="entry name" value="Ig-like_fold"/>
</dbReference>
<protein>
    <recommendedName>
        <fullName evidence="1">Fibronectin type-III domain-containing protein</fullName>
    </recommendedName>
</protein>
<dbReference type="EMBL" id="BARW01011720">
    <property type="protein sequence ID" value="GAI75914.1"/>
    <property type="molecule type" value="Genomic_DNA"/>
</dbReference>
<evidence type="ECO:0000259" key="1">
    <source>
        <dbReference type="PROSITE" id="PS50853"/>
    </source>
</evidence>
<evidence type="ECO:0000313" key="2">
    <source>
        <dbReference type="EMBL" id="GAI75914.1"/>
    </source>
</evidence>
<dbReference type="AlphaFoldDB" id="X1T7D8"/>
<dbReference type="PROSITE" id="PS50853">
    <property type="entry name" value="FN3"/>
    <property type="match status" value="1"/>
</dbReference>
<feature type="domain" description="Fibronectin type-III" evidence="1">
    <location>
        <begin position="84"/>
        <end position="189"/>
    </location>
</feature>
<accession>X1T7D8</accession>
<feature type="non-terminal residue" evidence="2">
    <location>
        <position position="1"/>
    </location>
</feature>
<gene>
    <name evidence="2" type="ORF">S12H4_22468</name>
</gene>
<comment type="caution">
    <text evidence="2">The sequence shown here is derived from an EMBL/GenBank/DDBJ whole genome shotgun (WGS) entry which is preliminary data.</text>
</comment>
<dbReference type="InterPro" id="IPR036116">
    <property type="entry name" value="FN3_sf"/>
</dbReference>
<proteinExistence type="predicted"/>
<name>X1T7D8_9ZZZZ</name>
<dbReference type="SUPFAM" id="SSF49265">
    <property type="entry name" value="Fibronectin type III"/>
    <property type="match status" value="1"/>
</dbReference>
<reference evidence="2" key="1">
    <citation type="journal article" date="2014" name="Front. Microbiol.">
        <title>High frequency of phylogenetically diverse reductive dehalogenase-homologous genes in deep subseafloor sedimentary metagenomes.</title>
        <authorList>
            <person name="Kawai M."/>
            <person name="Futagami T."/>
            <person name="Toyoda A."/>
            <person name="Takaki Y."/>
            <person name="Nishi S."/>
            <person name="Hori S."/>
            <person name="Arai W."/>
            <person name="Tsubouchi T."/>
            <person name="Morono Y."/>
            <person name="Uchiyama I."/>
            <person name="Ito T."/>
            <person name="Fujiyama A."/>
            <person name="Inagaki F."/>
            <person name="Takami H."/>
        </authorList>
    </citation>
    <scope>NUCLEOTIDE SEQUENCE</scope>
    <source>
        <strain evidence="2">Expedition CK06-06</strain>
    </source>
</reference>